<organism evidence="8">
    <name type="scientific">Arion vulgaris</name>
    <dbReference type="NCBI Taxonomy" id="1028688"/>
    <lineage>
        <taxon>Eukaryota</taxon>
        <taxon>Metazoa</taxon>
        <taxon>Spiralia</taxon>
        <taxon>Lophotrochozoa</taxon>
        <taxon>Mollusca</taxon>
        <taxon>Gastropoda</taxon>
        <taxon>Heterobranchia</taxon>
        <taxon>Euthyneura</taxon>
        <taxon>Panpulmonata</taxon>
        <taxon>Eupulmonata</taxon>
        <taxon>Stylommatophora</taxon>
        <taxon>Helicina</taxon>
        <taxon>Arionoidea</taxon>
        <taxon>Arionidae</taxon>
        <taxon>Arion</taxon>
    </lineage>
</organism>
<comment type="caution">
    <text evidence="4">Lacks conserved residue(s) required for the propagation of feature annotation.</text>
</comment>
<sequence>KCDCPTHYTGKNCSVMVKACDKNPCSNNAICTNGQDFSYNCTCVGDWEGEHCNIKLNPCKISPCQNGGRCTPSVDYTSYTCGCVYPYSGDQCGIINPTTTSTRESTTSTRRATTSTKQSTTPTRQSTTSARKFISARVSTISVKESTLARESTISSIADPTSSKENKAGEAAGSTNTKDAMNSTEQKGIQYWHGILIAILIIAFAVLMIVFLVALRRRRKQQITESSVAFYNNNNKLAFENNLYNDVSDNPLERNERQRQHPPLPSTPTEDDQFQPIKPVFIPSNMTAQGAEGGICADFDIDMETDGYEKPSKYGKNKMDAKVFEKPVRSEQAENNHYTDFNRLRGSKLEKQALVDEVHYHDLDEMVLAVNNLNDVSENEYTVCTDDAIKVAEDYEQKGNYGLPDLSVETTYTDTPSNIPVGLGDYGNILETSTNDQIPVESLVSGNMTPENAYAAPAKTRPQRKPEPLAHTFISKNGSYVNGTLDIPSPSKPISDETSSDEEDMLNDGLAQASPTNGNEGDYSIPRNTQLDSIVKTQECQYDTPPSKQHLNRGLTTSHNGAPKLNESPIPAQRNQAGMLTPPIRSNLNKKHLKENENSEQNRHDKEHGLSIVPTIQSRPLPDCPAPKNSSNGESYTLPILIKEKYTFENSDEYINSEDAIHSQERNISNPSHSIYLENYGSSNS</sequence>
<gene>
    <name evidence="8" type="primary">ORF36073</name>
</gene>
<feature type="disulfide bond" evidence="4">
    <location>
        <begin position="43"/>
        <end position="52"/>
    </location>
</feature>
<dbReference type="PROSITE" id="PS00022">
    <property type="entry name" value="EGF_1"/>
    <property type="match status" value="3"/>
</dbReference>
<dbReference type="SUPFAM" id="SSF57184">
    <property type="entry name" value="Growth factor receptor domain"/>
    <property type="match status" value="1"/>
</dbReference>
<protein>
    <recommendedName>
        <fullName evidence="7">EGF-like domain-containing protein</fullName>
    </recommendedName>
</protein>
<evidence type="ECO:0000256" key="6">
    <source>
        <dbReference type="SAM" id="Phobius"/>
    </source>
</evidence>
<dbReference type="Gene3D" id="2.10.25.10">
    <property type="entry name" value="Laminin"/>
    <property type="match status" value="2"/>
</dbReference>
<keyword evidence="4" id="KW-1015">Disulfide bond</keyword>
<dbReference type="CDD" id="cd00054">
    <property type="entry name" value="EGF_CA"/>
    <property type="match status" value="2"/>
</dbReference>
<feature type="region of interest" description="Disordered" evidence="5">
    <location>
        <begin position="542"/>
        <end position="635"/>
    </location>
</feature>
<keyword evidence="1 4" id="KW-0245">EGF-like domain</keyword>
<feature type="region of interest" description="Disordered" evidence="5">
    <location>
        <begin position="99"/>
        <end position="129"/>
    </location>
</feature>
<keyword evidence="6" id="KW-1133">Transmembrane helix</keyword>
<feature type="region of interest" description="Disordered" evidence="5">
    <location>
        <begin position="476"/>
        <end position="526"/>
    </location>
</feature>
<feature type="compositionally biased region" description="Polar residues" evidence="5">
    <location>
        <begin position="152"/>
        <end position="161"/>
    </location>
</feature>
<evidence type="ECO:0000256" key="1">
    <source>
        <dbReference type="ARBA" id="ARBA00022536"/>
    </source>
</evidence>
<proteinExistence type="predicted"/>
<dbReference type="EMBL" id="HACG01012496">
    <property type="protein sequence ID" value="CEK59361.1"/>
    <property type="molecule type" value="Transcribed_RNA"/>
</dbReference>
<feature type="region of interest" description="Disordered" evidence="5">
    <location>
        <begin position="658"/>
        <end position="685"/>
    </location>
</feature>
<reference evidence="8" key="1">
    <citation type="submission" date="2014-12" db="EMBL/GenBank/DDBJ databases">
        <title>Insight into the proteome of Arion vulgaris.</title>
        <authorList>
            <person name="Aradska J."/>
            <person name="Bulat T."/>
            <person name="Smidak R."/>
            <person name="Sarate P."/>
            <person name="Gangsoo J."/>
            <person name="Sialana F."/>
            <person name="Bilban M."/>
            <person name="Lubec G."/>
        </authorList>
    </citation>
    <scope>NUCLEOTIDE SEQUENCE</scope>
    <source>
        <tissue evidence="8">Skin</tissue>
    </source>
</reference>
<dbReference type="InterPro" id="IPR000742">
    <property type="entry name" value="EGF"/>
</dbReference>
<dbReference type="PROSITE" id="PS01186">
    <property type="entry name" value="EGF_2"/>
    <property type="match status" value="1"/>
</dbReference>
<feature type="compositionally biased region" description="Polar residues" evidence="5">
    <location>
        <begin position="542"/>
        <end position="560"/>
    </location>
</feature>
<feature type="non-terminal residue" evidence="8">
    <location>
        <position position="1"/>
    </location>
</feature>
<feature type="compositionally biased region" description="Basic and acidic residues" evidence="5">
    <location>
        <begin position="594"/>
        <end position="609"/>
    </location>
</feature>
<evidence type="ECO:0000313" key="8">
    <source>
        <dbReference type="EMBL" id="CEK59361.1"/>
    </source>
</evidence>
<dbReference type="PANTHER" id="PTHR12916:SF4">
    <property type="entry name" value="UNINFLATABLE, ISOFORM C"/>
    <property type="match status" value="1"/>
</dbReference>
<dbReference type="SMART" id="SM00181">
    <property type="entry name" value="EGF"/>
    <property type="match status" value="2"/>
</dbReference>
<feature type="disulfide bond" evidence="4">
    <location>
        <begin position="83"/>
        <end position="92"/>
    </location>
</feature>
<accession>A0A0B6YU96</accession>
<keyword evidence="6" id="KW-0472">Membrane</keyword>
<evidence type="ECO:0000256" key="5">
    <source>
        <dbReference type="SAM" id="MobiDB-lite"/>
    </source>
</evidence>
<feature type="domain" description="EGF-like" evidence="7">
    <location>
        <begin position="1"/>
        <end position="14"/>
    </location>
</feature>
<feature type="disulfide bond" evidence="4">
    <location>
        <begin position="64"/>
        <end position="81"/>
    </location>
</feature>
<evidence type="ECO:0000256" key="4">
    <source>
        <dbReference type="PROSITE-ProRule" id="PRU00076"/>
    </source>
</evidence>
<feature type="region of interest" description="Disordered" evidence="5">
    <location>
        <begin position="152"/>
        <end position="181"/>
    </location>
</feature>
<keyword evidence="3" id="KW-0677">Repeat</keyword>
<feature type="transmembrane region" description="Helical" evidence="6">
    <location>
        <begin position="191"/>
        <end position="215"/>
    </location>
</feature>
<keyword evidence="2" id="KW-0732">Signal</keyword>
<evidence type="ECO:0000256" key="3">
    <source>
        <dbReference type="ARBA" id="ARBA00022737"/>
    </source>
</evidence>
<evidence type="ECO:0000259" key="7">
    <source>
        <dbReference type="PROSITE" id="PS50026"/>
    </source>
</evidence>
<dbReference type="PROSITE" id="PS50026">
    <property type="entry name" value="EGF_3"/>
    <property type="match status" value="3"/>
</dbReference>
<dbReference type="AlphaFoldDB" id="A0A0B6YU96"/>
<dbReference type="InterPro" id="IPR009030">
    <property type="entry name" value="Growth_fac_rcpt_cys_sf"/>
</dbReference>
<feature type="region of interest" description="Disordered" evidence="5">
    <location>
        <begin position="246"/>
        <end position="274"/>
    </location>
</feature>
<name>A0A0B6YU96_9EUPU</name>
<feature type="domain" description="EGF-like" evidence="7">
    <location>
        <begin position="16"/>
        <end position="53"/>
    </location>
</feature>
<evidence type="ECO:0000256" key="2">
    <source>
        <dbReference type="ARBA" id="ARBA00022729"/>
    </source>
</evidence>
<keyword evidence="6" id="KW-0812">Transmembrane</keyword>
<feature type="domain" description="EGF-like" evidence="7">
    <location>
        <begin position="55"/>
        <end position="93"/>
    </location>
</feature>
<dbReference type="PANTHER" id="PTHR12916">
    <property type="entry name" value="CYTOCHROME C OXIDASE POLYPEPTIDE VIC-2"/>
    <property type="match status" value="1"/>
</dbReference>
<feature type="disulfide bond" evidence="4">
    <location>
        <begin position="4"/>
        <end position="13"/>
    </location>
</feature>